<dbReference type="KEGG" id="pca:Pcar_0748"/>
<accession>Q3A6K0</accession>
<dbReference type="Gene3D" id="3.40.50.300">
    <property type="entry name" value="P-loop containing nucleotide triphosphate hydrolases"/>
    <property type="match status" value="1"/>
</dbReference>
<dbReference type="STRING" id="338963.Pcar_0748"/>
<dbReference type="RefSeq" id="WP_011340450.1">
    <property type="nucleotide sequence ID" value="NC_007498.2"/>
</dbReference>
<organism evidence="5 6">
    <name type="scientific">Syntrophotalea carbinolica (strain DSM 2380 / NBRC 103641 / GraBd1)</name>
    <name type="common">Pelobacter carbinolicus</name>
    <dbReference type="NCBI Taxonomy" id="338963"/>
    <lineage>
        <taxon>Bacteria</taxon>
        <taxon>Pseudomonadati</taxon>
        <taxon>Thermodesulfobacteriota</taxon>
        <taxon>Desulfuromonadia</taxon>
        <taxon>Desulfuromonadales</taxon>
        <taxon>Syntrophotaleaceae</taxon>
        <taxon>Syntrophotalea</taxon>
    </lineage>
</organism>
<reference evidence="6" key="1">
    <citation type="submission" date="2005-10" db="EMBL/GenBank/DDBJ databases">
        <title>Complete sequence of Pelobacter carbinolicus DSM 2380.</title>
        <authorList>
            <person name="Copeland A."/>
            <person name="Lucas S."/>
            <person name="Lapidus A."/>
            <person name="Barry K."/>
            <person name="Detter J.C."/>
            <person name="Glavina T."/>
            <person name="Hammon N."/>
            <person name="Israni S."/>
            <person name="Pitluck S."/>
            <person name="Chertkov O."/>
            <person name="Schmutz J."/>
            <person name="Larimer F."/>
            <person name="Land M."/>
            <person name="Kyrpides N."/>
            <person name="Ivanova N."/>
            <person name="Richardson P."/>
        </authorList>
    </citation>
    <scope>NUCLEOTIDE SEQUENCE [LARGE SCALE GENOMIC DNA]</scope>
    <source>
        <strain evidence="6">DSM 2380 / NBRC 103641 / GraBd1</strain>
    </source>
</reference>
<reference evidence="5 6" key="2">
    <citation type="journal article" date="2012" name="BMC Genomics">
        <title>The genome of Pelobacter carbinolicus reveals surprising metabolic capabilities and physiological features.</title>
        <authorList>
            <person name="Aklujkar M."/>
            <person name="Haveman S.A."/>
            <person name="Didonato R.Jr."/>
            <person name="Chertkov O."/>
            <person name="Han C.S."/>
            <person name="Land M.L."/>
            <person name="Brown P."/>
            <person name="Lovley D.R."/>
        </authorList>
    </citation>
    <scope>NUCLEOTIDE SEQUENCE [LARGE SCALE GENOMIC DNA]</scope>
    <source>
        <strain evidence="6">DSM 2380 / NBRC 103641 / GraBd1</strain>
    </source>
</reference>
<dbReference type="InterPro" id="IPR017900">
    <property type="entry name" value="4Fe4S_Fe_S_CS"/>
</dbReference>
<dbReference type="Pfam" id="PF00037">
    <property type="entry name" value="Fer4"/>
    <property type="match status" value="1"/>
</dbReference>
<evidence type="ECO:0000313" key="6">
    <source>
        <dbReference type="Proteomes" id="UP000002534"/>
    </source>
</evidence>
<evidence type="ECO:0000313" key="5">
    <source>
        <dbReference type="EMBL" id="ABA88007.1"/>
    </source>
</evidence>
<dbReference type="PANTHER" id="PTHR43063">
    <property type="entry name" value="4FE-4S CLUSTER CONTAINING PARA FAMILY ATPASE PROTEIN"/>
    <property type="match status" value="1"/>
</dbReference>
<dbReference type="eggNOG" id="COG1149">
    <property type="taxonomic scope" value="Bacteria"/>
</dbReference>
<dbReference type="SUPFAM" id="SSF52540">
    <property type="entry name" value="P-loop containing nucleoside triphosphate hydrolases"/>
    <property type="match status" value="1"/>
</dbReference>
<dbReference type="PROSITE" id="PS00198">
    <property type="entry name" value="4FE4S_FER_1"/>
    <property type="match status" value="1"/>
</dbReference>
<dbReference type="InterPro" id="IPR027417">
    <property type="entry name" value="P-loop_NTPase"/>
</dbReference>
<protein>
    <submittedName>
        <fullName evidence="5">NTPase, 4Fe-4S-binding protein</fullName>
    </submittedName>
</protein>
<dbReference type="GO" id="GO:0046872">
    <property type="term" value="F:metal ion binding"/>
    <property type="evidence" value="ECO:0007669"/>
    <property type="project" value="UniProtKB-KW"/>
</dbReference>
<dbReference type="InterPro" id="IPR002586">
    <property type="entry name" value="CobQ/CobB/MinD/ParA_Nub-bd_dom"/>
</dbReference>
<dbReference type="PANTHER" id="PTHR43063:SF1">
    <property type="entry name" value="4FE-4S CLUSTER CONTAINING PARA FAMILY ATPASE PROTEIN"/>
    <property type="match status" value="1"/>
</dbReference>
<name>Q3A6K0_SYNC1</name>
<keyword evidence="1" id="KW-0479">Metal-binding</keyword>
<dbReference type="InterPro" id="IPR017896">
    <property type="entry name" value="4Fe4S_Fe-S-bd"/>
</dbReference>
<evidence type="ECO:0000256" key="3">
    <source>
        <dbReference type="ARBA" id="ARBA00023014"/>
    </source>
</evidence>
<dbReference type="EMBL" id="CP000142">
    <property type="protein sequence ID" value="ABA88007.1"/>
    <property type="molecule type" value="Genomic_DNA"/>
</dbReference>
<evidence type="ECO:0000259" key="4">
    <source>
        <dbReference type="PROSITE" id="PS51379"/>
    </source>
</evidence>
<dbReference type="Pfam" id="PF01656">
    <property type="entry name" value="CbiA"/>
    <property type="match status" value="1"/>
</dbReference>
<gene>
    <name evidence="5" type="ordered locus">Pcar_0748</name>
</gene>
<dbReference type="PROSITE" id="PS51379">
    <property type="entry name" value="4FE4S_FER_2"/>
    <property type="match status" value="2"/>
</dbReference>
<proteinExistence type="predicted"/>
<sequence length="292" mass="31499">MKIAIASGKGGTGKTTVATNLAQLAASQGYQVAYIDCDVEAPNGHLFLRPDITSDDTVHVTVPDIDPTRCNHCGVCAHFCQFNALLCLPGEVLLFPELCHSCGGCQLICPQQCISEREREIGQCQIGKAGQVDFVSGRLNIGEAKSPPLIHQVKKQAPETDLMLIDAPPGTSCPVVESLRDCDFVVLVTEPTPFGLHDLTLAAEMVQLLGIPCGVVINRSAENDEATLAYCNSRRIPVLACLPDNRKAAEAYSRGELIAQSLPSFNQPFTTLLERLLQQTKHTGSPQQRCHP</sequence>
<dbReference type="OrthoDB" id="9778602at2"/>
<dbReference type="Proteomes" id="UP000002534">
    <property type="component" value="Chromosome"/>
</dbReference>
<dbReference type="AlphaFoldDB" id="Q3A6K0"/>
<feature type="domain" description="4Fe-4S ferredoxin-type" evidence="4">
    <location>
        <begin position="90"/>
        <end position="119"/>
    </location>
</feature>
<keyword evidence="3" id="KW-0411">Iron-sulfur</keyword>
<evidence type="ECO:0000256" key="2">
    <source>
        <dbReference type="ARBA" id="ARBA00023004"/>
    </source>
</evidence>
<dbReference type="HOGENOM" id="CLU_067767_0_0_7"/>
<keyword evidence="6" id="KW-1185">Reference proteome</keyword>
<evidence type="ECO:0000256" key="1">
    <source>
        <dbReference type="ARBA" id="ARBA00022723"/>
    </source>
</evidence>
<dbReference type="GO" id="GO:0051536">
    <property type="term" value="F:iron-sulfur cluster binding"/>
    <property type="evidence" value="ECO:0007669"/>
    <property type="project" value="UniProtKB-KW"/>
</dbReference>
<dbReference type="CDD" id="cd03110">
    <property type="entry name" value="SIMIBI_bact_arch"/>
    <property type="match status" value="1"/>
</dbReference>
<feature type="domain" description="4Fe-4S ferredoxin-type" evidence="4">
    <location>
        <begin position="61"/>
        <end position="85"/>
    </location>
</feature>
<keyword evidence="2" id="KW-0408">Iron</keyword>
<dbReference type="Gene3D" id="3.30.70.20">
    <property type="match status" value="1"/>
</dbReference>